<evidence type="ECO:0000259" key="9">
    <source>
        <dbReference type="PROSITE" id="PS51194"/>
    </source>
</evidence>
<dbReference type="GO" id="GO:0003682">
    <property type="term" value="F:chromatin binding"/>
    <property type="evidence" value="ECO:0007669"/>
    <property type="project" value="TreeGrafter"/>
</dbReference>
<dbReference type="Gene3D" id="3.40.50.10810">
    <property type="entry name" value="Tandem AAA-ATPase domain"/>
    <property type="match status" value="1"/>
</dbReference>
<dbReference type="SMART" id="SM00298">
    <property type="entry name" value="CHROMO"/>
    <property type="match status" value="1"/>
</dbReference>
<dbReference type="GO" id="GO:0016887">
    <property type="term" value="F:ATP hydrolysis activity"/>
    <property type="evidence" value="ECO:0007669"/>
    <property type="project" value="TreeGrafter"/>
</dbReference>
<dbReference type="GO" id="GO:0000785">
    <property type="term" value="C:chromatin"/>
    <property type="evidence" value="ECO:0007669"/>
    <property type="project" value="TreeGrafter"/>
</dbReference>
<dbReference type="Pfam" id="PF00176">
    <property type="entry name" value="SNF2-rel_dom"/>
    <property type="match status" value="1"/>
</dbReference>
<feature type="compositionally biased region" description="Low complexity" evidence="7">
    <location>
        <begin position="1485"/>
        <end position="1494"/>
    </location>
</feature>
<feature type="region of interest" description="Disordered" evidence="7">
    <location>
        <begin position="1437"/>
        <end position="1521"/>
    </location>
</feature>
<dbReference type="InterPro" id="IPR001650">
    <property type="entry name" value="Helicase_C-like"/>
</dbReference>
<dbReference type="InterPro" id="IPR056616">
    <property type="entry name" value="Chromo_MIT1"/>
</dbReference>
<feature type="compositionally biased region" description="Acidic residues" evidence="7">
    <location>
        <begin position="176"/>
        <end position="189"/>
    </location>
</feature>
<dbReference type="SMART" id="SM00490">
    <property type="entry name" value="HELICc"/>
    <property type="match status" value="1"/>
</dbReference>
<feature type="region of interest" description="Disordered" evidence="7">
    <location>
        <begin position="261"/>
        <end position="303"/>
    </location>
</feature>
<reference evidence="10 11" key="1">
    <citation type="submission" date="2014-04" db="EMBL/GenBank/DDBJ databases">
        <authorList>
            <consortium name="DOE Joint Genome Institute"/>
            <person name="Kuo A."/>
            <person name="Kohler A."/>
            <person name="Costa M.D."/>
            <person name="Nagy L.G."/>
            <person name="Floudas D."/>
            <person name="Copeland A."/>
            <person name="Barry K.W."/>
            <person name="Cichocki N."/>
            <person name="Veneault-Fourrey C."/>
            <person name="LaButti K."/>
            <person name="Lindquist E.A."/>
            <person name="Lipzen A."/>
            <person name="Lundell T."/>
            <person name="Morin E."/>
            <person name="Murat C."/>
            <person name="Sun H."/>
            <person name="Tunlid A."/>
            <person name="Henrissat B."/>
            <person name="Grigoriev I.V."/>
            <person name="Hibbett D.S."/>
            <person name="Martin F."/>
            <person name="Nordberg H.P."/>
            <person name="Cantor M.N."/>
            <person name="Hua S.X."/>
        </authorList>
    </citation>
    <scope>NUCLEOTIDE SEQUENCE [LARGE SCALE GENOMIC DNA]</scope>
    <source>
        <strain evidence="10 11">Marx 270</strain>
    </source>
</reference>
<dbReference type="InterPro" id="IPR027417">
    <property type="entry name" value="P-loop_NTPase"/>
</dbReference>
<name>A0A0C3JH78_PISTI</name>
<feature type="compositionally biased region" description="Basic and acidic residues" evidence="7">
    <location>
        <begin position="275"/>
        <end position="286"/>
    </location>
</feature>
<dbReference type="CDD" id="cd18793">
    <property type="entry name" value="SF2_C_SNF"/>
    <property type="match status" value="1"/>
</dbReference>
<dbReference type="InterPro" id="IPR000953">
    <property type="entry name" value="Chromo/chromo_shadow_dom"/>
</dbReference>
<dbReference type="GO" id="GO:0003677">
    <property type="term" value="F:DNA binding"/>
    <property type="evidence" value="ECO:0007669"/>
    <property type="project" value="TreeGrafter"/>
</dbReference>
<feature type="compositionally biased region" description="Polar residues" evidence="7">
    <location>
        <begin position="1696"/>
        <end position="1708"/>
    </location>
</feature>
<feature type="domain" description="Helicase C-terminal" evidence="9">
    <location>
        <begin position="1185"/>
        <end position="1337"/>
    </location>
</feature>
<dbReference type="PANTHER" id="PTHR45623:SF17">
    <property type="entry name" value="CHROMODOMAIN-HELICASE-DNA-BINDING PROTEIN 3-RELATED"/>
    <property type="match status" value="1"/>
</dbReference>
<evidence type="ECO:0000313" key="10">
    <source>
        <dbReference type="EMBL" id="KIO08433.1"/>
    </source>
</evidence>
<reference evidence="11" key="2">
    <citation type="submission" date="2015-01" db="EMBL/GenBank/DDBJ databases">
        <title>Evolutionary Origins and Diversification of the Mycorrhizal Mutualists.</title>
        <authorList>
            <consortium name="DOE Joint Genome Institute"/>
            <consortium name="Mycorrhizal Genomics Consortium"/>
            <person name="Kohler A."/>
            <person name="Kuo A."/>
            <person name="Nagy L.G."/>
            <person name="Floudas D."/>
            <person name="Copeland A."/>
            <person name="Barry K.W."/>
            <person name="Cichocki N."/>
            <person name="Veneault-Fourrey C."/>
            <person name="LaButti K."/>
            <person name="Lindquist E.A."/>
            <person name="Lipzen A."/>
            <person name="Lundell T."/>
            <person name="Morin E."/>
            <person name="Murat C."/>
            <person name="Riley R."/>
            <person name="Ohm R."/>
            <person name="Sun H."/>
            <person name="Tunlid A."/>
            <person name="Henrissat B."/>
            <person name="Grigoriev I.V."/>
            <person name="Hibbett D.S."/>
            <person name="Martin F."/>
        </authorList>
    </citation>
    <scope>NUCLEOTIDE SEQUENCE [LARGE SCALE GENOMIC DNA]</scope>
    <source>
        <strain evidence="11">Marx 270</strain>
    </source>
</reference>
<keyword evidence="6" id="KW-0539">Nucleus</keyword>
<dbReference type="InterPro" id="IPR016197">
    <property type="entry name" value="Chromo-like_dom_sf"/>
</dbReference>
<dbReference type="GO" id="GO:0005634">
    <property type="term" value="C:nucleus"/>
    <property type="evidence" value="ECO:0007669"/>
    <property type="project" value="UniProtKB-SubCell"/>
</dbReference>
<dbReference type="Pfam" id="PF00271">
    <property type="entry name" value="Helicase_C"/>
    <property type="match status" value="1"/>
</dbReference>
<dbReference type="OrthoDB" id="5857104at2759"/>
<dbReference type="PANTHER" id="PTHR45623">
    <property type="entry name" value="CHROMODOMAIN-HELICASE-DNA-BINDING PROTEIN 3-RELATED-RELATED"/>
    <property type="match status" value="1"/>
</dbReference>
<dbReference type="SUPFAM" id="SSF54160">
    <property type="entry name" value="Chromo domain-like"/>
    <property type="match status" value="1"/>
</dbReference>
<evidence type="ECO:0008006" key="12">
    <source>
        <dbReference type="Google" id="ProtNLM"/>
    </source>
</evidence>
<feature type="region of interest" description="Disordered" evidence="7">
    <location>
        <begin position="1610"/>
        <end position="1726"/>
    </location>
</feature>
<evidence type="ECO:0000256" key="3">
    <source>
        <dbReference type="ARBA" id="ARBA00022741"/>
    </source>
</evidence>
<evidence type="ECO:0000313" key="11">
    <source>
        <dbReference type="Proteomes" id="UP000054217"/>
    </source>
</evidence>
<evidence type="ECO:0000259" key="8">
    <source>
        <dbReference type="PROSITE" id="PS51192"/>
    </source>
</evidence>
<feature type="compositionally biased region" description="Basic residues" evidence="7">
    <location>
        <begin position="1474"/>
        <end position="1484"/>
    </location>
</feature>
<dbReference type="STRING" id="870435.A0A0C3JH78"/>
<dbReference type="GO" id="GO:0140658">
    <property type="term" value="F:ATP-dependent chromatin remodeler activity"/>
    <property type="evidence" value="ECO:0007669"/>
    <property type="project" value="TreeGrafter"/>
</dbReference>
<evidence type="ECO:0000256" key="1">
    <source>
        <dbReference type="ARBA" id="ARBA00004123"/>
    </source>
</evidence>
<dbReference type="Gene3D" id="3.40.50.300">
    <property type="entry name" value="P-loop containing nucleotide triphosphate hydrolases"/>
    <property type="match status" value="1"/>
</dbReference>
<evidence type="ECO:0000256" key="7">
    <source>
        <dbReference type="SAM" id="MobiDB-lite"/>
    </source>
</evidence>
<evidence type="ECO:0000256" key="5">
    <source>
        <dbReference type="ARBA" id="ARBA00022840"/>
    </source>
</evidence>
<feature type="compositionally biased region" description="Polar residues" evidence="7">
    <location>
        <begin position="1676"/>
        <end position="1687"/>
    </location>
</feature>
<feature type="compositionally biased region" description="Acidic residues" evidence="7">
    <location>
        <begin position="261"/>
        <end position="274"/>
    </location>
</feature>
<feature type="compositionally biased region" description="Polar residues" evidence="7">
    <location>
        <begin position="1633"/>
        <end position="1644"/>
    </location>
</feature>
<sequence>MNAPASPDPILLSTSPKPSDSPPKSTTPPLPAEVAVHGKPTFFIEISKPPSFERDLYEPVPDSFNDGVSFGRDDLKAIAGEWREGRALYYYVRFSDGLAHKLPAAAFKAQYEDLVNEYERNKLEGSLEAFDPSSSTVHKDSRIKHIVTINGHSVTSKTFTGSIPQLSDSELSPLTEMDDSDDENDDDFSEPTYRLPTTRSTKALKQSKLPFSPRKLRRPLRSSQTVSDSEDELGGYSDVEMVPTRRSTRARKAARLNLDDDFDNETMSTDDEEGSDRRFAKLDATKKPKKRRPVPSHPAYGHFRDINDLDFDPYDDEDTASLRAHREVCEKCHKGPAHELLRAAMKPKRGRRRRNSDADLEENEEEQIRHLGGWVRCLKCPVAAHWRCLASTQRDEITRAAHSRDKERKDHEHIQDISAANGLPDRKELGIDQTTEFICGACMKGGICMGCGEVALEPRQHIGDPIAPKESSPSAQLVVDVTAEVEKPIDSNHATASGALKPSRELLFRCVSCKRLAHYQHLPDPDNDESSYSDAERAEHYQSNNDWQCADCASFVYPLDKILAWRFFPPDATEPKSVDYTPDIKASLPREYLVKWSERSYRRVQWVPHMWLVSTHFAKLKNFLASGPKVELLEDPVMTSGDTETDKTTFEPGIVTAPKVQRRTKLDHFAPQPLKDAELRIPPVWKTVDRVLDVQLWHPPAAMEMRRRQRQYIATSDDDDTVTMPKGLQLQWERAFNDGEQPDNALLESVDEWETRTKHKLDKEDINQVVWAFIKWEDLGYEEVTWDSPPRPGEPGYSAFERAFVSFLESRTISVLKSPKEMQRLDNRRRDGYASHVIDSTTEEQPKLGQSDQLKLMKFQIDGLNWLCDNWWIRQPCILADEMGLGKTVQIVTFLGRLVGEFKAAPALVVVPNSTITNWVREFSRWAPRLRVVPFYGEAKSRDVVIQYELFHGSTKRGAANPKYHVLITTYETVTSNRDFAVVFRNIPRWEVLVVDEGQRLKSDTSLLFRKLNELNVVHRVIMTGTPLNNNIRELFNLMNFLDPNQWNDLETLAKEYEVLNEDLVRQLHARLKPYFLRRIKSDVLQLPPKNEVIVPVSMSPLQKEVYRSILSQNLQILSNLVRSSSAAVQHGRSLSIKANLNNLLMQLRKCLQHPYLISDTIEPAGLPLAEAHERLISASAKLRLLKCLLPKLKARGHRVLLFSQFVLVLDIVEDFLTGEGYKFLRLDGDTKQSVRQKGMDEFNQPDSDVFIYILTTRAGGVGINLYTADTVIIFDPDFNPHQDLQAISRSHRYGQQKTCLVFKLMVKDSAEEKIMQAGKKKLVLDHLIVQKMDDDENGAGDLESILTFGAKELFEENDQNARDIVYTDNDLDKLIEKTEVEGEQEEVTKDGGLKFSFAKVWAANKGTFEDIGNETPEPHDDSWAQTLQRIAVAKNTSQVHEATGRGVRRKAAASFPQQRLDHIEGLEDSPQASKKRWKKKGRSSKTGTSSDSDAWAASNHAEDSDSSVVSMNAEPDPSMKLKRREIHGLTTGVQTIQRDVGQKCGLCDSVHAGTCTMTENSINLVEYRAMLLHSSDEPAETRNAAIEAIDQELQRRGQWHLIVGQMPRPTKTTAKKKTTQKRTSNPPLAVSLSHTLGGLSSQPRKFPSVAVPPSAPTTDVRAPVPRLQPPPFASKPSTLIPYQNKQGKGADRFQMLSNSHPGSSTLPSKRERSPHAEVGMVPKKPKPATSVRCVVCRGPYHLVKDCPVVAEGPTRYVTT</sequence>
<dbReference type="SUPFAM" id="SSF52540">
    <property type="entry name" value="P-loop containing nucleoside triphosphate hydrolases"/>
    <property type="match status" value="2"/>
</dbReference>
<keyword evidence="3" id="KW-0547">Nucleotide-binding</keyword>
<keyword evidence="4" id="KW-0378">Hydrolase</keyword>
<dbReference type="PROSITE" id="PS51194">
    <property type="entry name" value="HELICASE_CTER"/>
    <property type="match status" value="1"/>
</dbReference>
<dbReference type="InterPro" id="IPR000330">
    <property type="entry name" value="SNF2_N"/>
</dbReference>
<dbReference type="FunCoup" id="A0A0C3JH78">
    <property type="interactions" value="16"/>
</dbReference>
<dbReference type="PROSITE" id="PS51192">
    <property type="entry name" value="HELICASE_ATP_BIND_1"/>
    <property type="match status" value="1"/>
</dbReference>
<organism evidence="10 11">
    <name type="scientific">Pisolithus tinctorius Marx 270</name>
    <dbReference type="NCBI Taxonomy" id="870435"/>
    <lineage>
        <taxon>Eukaryota</taxon>
        <taxon>Fungi</taxon>
        <taxon>Dikarya</taxon>
        <taxon>Basidiomycota</taxon>
        <taxon>Agaricomycotina</taxon>
        <taxon>Agaricomycetes</taxon>
        <taxon>Agaricomycetidae</taxon>
        <taxon>Boletales</taxon>
        <taxon>Sclerodermatineae</taxon>
        <taxon>Pisolithaceae</taxon>
        <taxon>Pisolithus</taxon>
    </lineage>
</organism>
<dbReference type="InterPro" id="IPR041684">
    <property type="entry name" value="Znf-PHD-like"/>
</dbReference>
<comment type="subcellular location">
    <subcellularLocation>
        <location evidence="1">Nucleus</location>
    </subcellularLocation>
</comment>
<keyword evidence="5" id="KW-0067">ATP-binding</keyword>
<keyword evidence="2" id="KW-0677">Repeat</keyword>
<dbReference type="Pfam" id="PF23615">
    <property type="entry name" value="Chromo_MIT1"/>
    <property type="match status" value="1"/>
</dbReference>
<dbReference type="Proteomes" id="UP000054217">
    <property type="component" value="Unassembled WGS sequence"/>
</dbReference>
<feature type="compositionally biased region" description="Polar residues" evidence="7">
    <location>
        <begin position="195"/>
        <end position="204"/>
    </location>
</feature>
<dbReference type="Pfam" id="PF15446">
    <property type="entry name" value="zf-PHD-like"/>
    <property type="match status" value="1"/>
</dbReference>
<accession>A0A0C3JH78</accession>
<dbReference type="GO" id="GO:0005524">
    <property type="term" value="F:ATP binding"/>
    <property type="evidence" value="ECO:0007669"/>
    <property type="project" value="UniProtKB-KW"/>
</dbReference>
<evidence type="ECO:0000256" key="2">
    <source>
        <dbReference type="ARBA" id="ARBA00022737"/>
    </source>
</evidence>
<dbReference type="InterPro" id="IPR049730">
    <property type="entry name" value="SNF2/RAD54-like_C"/>
</dbReference>
<feature type="compositionally biased region" description="Polar residues" evidence="7">
    <location>
        <begin position="158"/>
        <end position="172"/>
    </location>
</feature>
<gene>
    <name evidence="10" type="ORF">M404DRAFT_356142</name>
</gene>
<dbReference type="EMBL" id="KN831957">
    <property type="protein sequence ID" value="KIO08433.1"/>
    <property type="molecule type" value="Genomic_DNA"/>
</dbReference>
<feature type="domain" description="Helicase ATP-binding" evidence="8">
    <location>
        <begin position="868"/>
        <end position="1045"/>
    </location>
</feature>
<feature type="region of interest" description="Disordered" evidence="7">
    <location>
        <begin position="1"/>
        <end position="32"/>
    </location>
</feature>
<proteinExistence type="predicted"/>
<keyword evidence="11" id="KW-1185">Reference proteome</keyword>
<protein>
    <recommendedName>
        <fullName evidence="12">Chromatin remodeling factor mit1</fullName>
    </recommendedName>
</protein>
<feature type="region of interest" description="Disordered" evidence="7">
    <location>
        <begin position="158"/>
        <end position="237"/>
    </location>
</feature>
<feature type="compositionally biased region" description="Pro residues" evidence="7">
    <location>
        <begin position="19"/>
        <end position="31"/>
    </location>
</feature>
<dbReference type="GO" id="GO:0042393">
    <property type="term" value="F:histone binding"/>
    <property type="evidence" value="ECO:0007669"/>
    <property type="project" value="TreeGrafter"/>
</dbReference>
<evidence type="ECO:0000256" key="6">
    <source>
        <dbReference type="ARBA" id="ARBA00023242"/>
    </source>
</evidence>
<dbReference type="InterPro" id="IPR038718">
    <property type="entry name" value="SNF2-like_sf"/>
</dbReference>
<dbReference type="InParanoid" id="A0A0C3JH78"/>
<dbReference type="HOGENOM" id="CLU_001508_2_0_1"/>
<evidence type="ECO:0000256" key="4">
    <source>
        <dbReference type="ARBA" id="ARBA00022801"/>
    </source>
</evidence>
<dbReference type="InterPro" id="IPR014001">
    <property type="entry name" value="Helicase_ATP-bd"/>
</dbReference>
<dbReference type="SMART" id="SM00487">
    <property type="entry name" value="DEXDc"/>
    <property type="match status" value="1"/>
</dbReference>